<dbReference type="PROSITE" id="PS51379">
    <property type="entry name" value="4FE4S_FER_2"/>
    <property type="match status" value="3"/>
</dbReference>
<dbReference type="RefSeq" id="WP_173081178.1">
    <property type="nucleotide sequence ID" value="NZ_BLTE01000001.1"/>
</dbReference>
<evidence type="ECO:0000256" key="1">
    <source>
        <dbReference type="ARBA" id="ARBA00004196"/>
    </source>
</evidence>
<dbReference type="AlphaFoldDB" id="A0A6V8LI70"/>
<dbReference type="SUPFAM" id="SSF54862">
    <property type="entry name" value="4Fe-4S ferredoxins"/>
    <property type="match status" value="1"/>
</dbReference>
<evidence type="ECO:0000256" key="5">
    <source>
        <dbReference type="ARBA" id="ARBA00023004"/>
    </source>
</evidence>
<dbReference type="GO" id="GO:0046872">
    <property type="term" value="F:metal ion binding"/>
    <property type="evidence" value="ECO:0007669"/>
    <property type="project" value="UniProtKB-KW"/>
</dbReference>
<dbReference type="PROSITE" id="PS51318">
    <property type="entry name" value="TAT"/>
    <property type="match status" value="1"/>
</dbReference>
<feature type="domain" description="4Fe-4S ferredoxin-type" evidence="8">
    <location>
        <begin position="45"/>
        <end position="75"/>
    </location>
</feature>
<reference evidence="9 10" key="1">
    <citation type="submission" date="2020-04" db="EMBL/GenBank/DDBJ databases">
        <authorList>
            <consortium name="Desulfovibrio sp. FSS-1 genome sequencing consortium"/>
            <person name="Shimoshige H."/>
            <person name="Kobayashi H."/>
            <person name="Maekawa T."/>
        </authorList>
    </citation>
    <scope>NUCLEOTIDE SEQUENCE [LARGE SCALE GENOMIC DNA]</scope>
    <source>
        <strain evidence="9 10">SIID29052-01</strain>
    </source>
</reference>
<evidence type="ECO:0000313" key="10">
    <source>
        <dbReference type="Proteomes" id="UP000494245"/>
    </source>
</evidence>
<dbReference type="PANTHER" id="PTHR43545">
    <property type="entry name" value="FORMATE DEHYDROGENASE, NITRATE-INDUCIBLE, IRON-SULFUR SUBUNIT"/>
    <property type="match status" value="1"/>
</dbReference>
<dbReference type="Pfam" id="PF13247">
    <property type="entry name" value="Fer4_11"/>
    <property type="match status" value="1"/>
</dbReference>
<name>A0A6V8LI70_9BACT</name>
<feature type="transmembrane region" description="Helical" evidence="7">
    <location>
        <begin position="293"/>
        <end position="313"/>
    </location>
</feature>
<dbReference type="InterPro" id="IPR051555">
    <property type="entry name" value="FDH_Electron_Transfer_Unit"/>
</dbReference>
<dbReference type="EMBL" id="BLTE01000001">
    <property type="protein sequence ID" value="GFK92413.1"/>
    <property type="molecule type" value="Genomic_DNA"/>
</dbReference>
<evidence type="ECO:0000259" key="8">
    <source>
        <dbReference type="PROSITE" id="PS51379"/>
    </source>
</evidence>
<dbReference type="GO" id="GO:0051539">
    <property type="term" value="F:4 iron, 4 sulfur cluster binding"/>
    <property type="evidence" value="ECO:0007669"/>
    <property type="project" value="UniProtKB-KW"/>
</dbReference>
<keyword evidence="5" id="KW-0408">Iron</keyword>
<accession>A0A6V8LI70</accession>
<keyword evidence="6" id="KW-0411">Iron-sulfur</keyword>
<evidence type="ECO:0000256" key="6">
    <source>
        <dbReference type="ARBA" id="ARBA00023014"/>
    </source>
</evidence>
<evidence type="ECO:0000256" key="3">
    <source>
        <dbReference type="ARBA" id="ARBA00022723"/>
    </source>
</evidence>
<sequence length="325" mass="34711">MLKTIDPKARFSRRTLFKALGLGGAAALLPERSRAAALPVTGQELATFLDLSKCIGCGACVEACRVENAARYPEPKKPFPKMYPERVKVEDWSDKRAVDTRLTPYNWLFIQSAAVDGREVHIPRRCMHCQNPPCANLCPWGAAAREADGTVAINQDICLGGAKCRDVCPWSIPQRQTGAGLYLDLMPSLAGNGVMNKCRRCPERVAQGKMPACIEACPQGVQTMGPREEIVAQAKAMARNNGGFLYGLEENGGTNTLYLSPVPFEKLAAAVKTGPGQPGLAAVADVMGTSNRLAWAVLLAPLAGAAGALLSGARKMMGRKEDSNG</sequence>
<organism evidence="9 10">
    <name type="scientific">Fundidesulfovibrio magnetotacticus</name>
    <dbReference type="NCBI Taxonomy" id="2730080"/>
    <lineage>
        <taxon>Bacteria</taxon>
        <taxon>Pseudomonadati</taxon>
        <taxon>Thermodesulfobacteriota</taxon>
        <taxon>Desulfovibrionia</taxon>
        <taxon>Desulfovibrionales</taxon>
        <taxon>Desulfovibrionaceae</taxon>
        <taxon>Fundidesulfovibrio</taxon>
    </lineage>
</organism>
<dbReference type="Proteomes" id="UP000494245">
    <property type="component" value="Unassembled WGS sequence"/>
</dbReference>
<keyword evidence="7" id="KW-0472">Membrane</keyword>
<dbReference type="InterPro" id="IPR006311">
    <property type="entry name" value="TAT_signal"/>
</dbReference>
<dbReference type="Gene3D" id="3.30.70.20">
    <property type="match status" value="2"/>
</dbReference>
<protein>
    <submittedName>
        <fullName evidence="9">Anaerobic dimethyl sulfoxide reductase chain B</fullName>
    </submittedName>
</protein>
<keyword evidence="7" id="KW-0812">Transmembrane</keyword>
<evidence type="ECO:0000256" key="2">
    <source>
        <dbReference type="ARBA" id="ARBA00022485"/>
    </source>
</evidence>
<gene>
    <name evidence="9" type="primary">dmsB_1</name>
    <name evidence="9" type="ORF">NNJEOMEG_00238</name>
</gene>
<feature type="domain" description="4Fe-4S ferredoxin-type" evidence="8">
    <location>
        <begin position="149"/>
        <end position="178"/>
    </location>
</feature>
<keyword evidence="3" id="KW-0479">Metal-binding</keyword>
<dbReference type="InterPro" id="IPR017896">
    <property type="entry name" value="4Fe4S_Fe-S-bd"/>
</dbReference>
<comment type="caution">
    <text evidence="9">The sequence shown here is derived from an EMBL/GenBank/DDBJ whole genome shotgun (WGS) entry which is preliminary data.</text>
</comment>
<feature type="domain" description="4Fe-4S ferredoxin-type" evidence="8">
    <location>
        <begin position="117"/>
        <end position="148"/>
    </location>
</feature>
<comment type="subcellular location">
    <subcellularLocation>
        <location evidence="1">Cell envelope</location>
    </subcellularLocation>
</comment>
<evidence type="ECO:0000256" key="4">
    <source>
        <dbReference type="ARBA" id="ARBA00022737"/>
    </source>
</evidence>
<dbReference type="Pfam" id="PF00037">
    <property type="entry name" value="Fer4"/>
    <property type="match status" value="1"/>
</dbReference>
<keyword evidence="2" id="KW-0004">4Fe-4S</keyword>
<proteinExistence type="predicted"/>
<keyword evidence="4" id="KW-0677">Repeat</keyword>
<reference evidence="9 10" key="2">
    <citation type="submission" date="2020-05" db="EMBL/GenBank/DDBJ databases">
        <title>Draft genome sequence of Desulfovibrio sp. strainFSS-1.</title>
        <authorList>
            <person name="Shimoshige H."/>
            <person name="Kobayashi H."/>
            <person name="Maekawa T."/>
        </authorList>
    </citation>
    <scope>NUCLEOTIDE SEQUENCE [LARGE SCALE GENOMIC DNA]</scope>
    <source>
        <strain evidence="9 10">SIID29052-01</strain>
    </source>
</reference>
<evidence type="ECO:0000256" key="7">
    <source>
        <dbReference type="SAM" id="Phobius"/>
    </source>
</evidence>
<dbReference type="PANTHER" id="PTHR43545:SF4">
    <property type="entry name" value="IRON-SULFUR PROTEIN"/>
    <property type="match status" value="1"/>
</dbReference>
<keyword evidence="7" id="KW-1133">Transmembrane helix</keyword>
<evidence type="ECO:0000313" key="9">
    <source>
        <dbReference type="EMBL" id="GFK92413.1"/>
    </source>
</evidence>
<keyword evidence="10" id="KW-1185">Reference proteome</keyword>
<dbReference type="GO" id="GO:0030313">
    <property type="term" value="C:cell envelope"/>
    <property type="evidence" value="ECO:0007669"/>
    <property type="project" value="UniProtKB-SubCell"/>
</dbReference>